<dbReference type="STRING" id="46503.ERS852463_02193"/>
<dbReference type="EMBL" id="WNCN01000004">
    <property type="protein sequence ID" value="MTU38649.1"/>
    <property type="molecule type" value="Genomic_DNA"/>
</dbReference>
<name>A0A351E2K4_9BACT</name>
<comment type="caution">
    <text evidence="7">The sequence shown here is derived from an EMBL/GenBank/DDBJ whole genome shotgun (WGS) entry which is preliminary data.</text>
</comment>
<dbReference type="PANTHER" id="PTHR35526">
    <property type="entry name" value="ANTI-SIGMA-F FACTOR RSBW-RELATED"/>
    <property type="match status" value="1"/>
</dbReference>
<dbReference type="RefSeq" id="WP_005640677.1">
    <property type="nucleotide sequence ID" value="NZ_BAABYG010000001.1"/>
</dbReference>
<keyword evidence="1" id="KW-0723">Serine/threonine-protein kinase</keyword>
<evidence type="ECO:0000313" key="7">
    <source>
        <dbReference type="EMBL" id="RHC85185.1"/>
    </source>
</evidence>
<dbReference type="Proteomes" id="UP001055114">
    <property type="component" value="Unassembled WGS sequence"/>
</dbReference>
<evidence type="ECO:0000313" key="11">
    <source>
        <dbReference type="Proteomes" id="UP000482671"/>
    </source>
</evidence>
<keyword evidence="7" id="KW-0547">Nucleotide-binding</keyword>
<dbReference type="GO" id="GO:0005524">
    <property type="term" value="F:ATP binding"/>
    <property type="evidence" value="ECO:0007669"/>
    <property type="project" value="UniProtKB-KW"/>
</dbReference>
<dbReference type="Proteomes" id="UP000482671">
    <property type="component" value="Unassembled WGS sequence"/>
</dbReference>
<keyword evidence="1" id="KW-0808">Transferase</keyword>
<dbReference type="Proteomes" id="UP000448908">
    <property type="component" value="Unassembled WGS sequence"/>
</dbReference>
<organism evidence="7 8">
    <name type="scientific">Parabacteroides merdae</name>
    <dbReference type="NCBI Taxonomy" id="46503"/>
    <lineage>
        <taxon>Bacteria</taxon>
        <taxon>Pseudomonadati</taxon>
        <taxon>Bacteroidota</taxon>
        <taxon>Bacteroidia</taxon>
        <taxon>Bacteroidales</taxon>
        <taxon>Tannerellaceae</taxon>
        <taxon>Parabacteroides</taxon>
    </lineage>
</organism>
<dbReference type="CDD" id="cd16936">
    <property type="entry name" value="HATPase_RsbW-like"/>
    <property type="match status" value="1"/>
</dbReference>
<evidence type="ECO:0000313" key="8">
    <source>
        <dbReference type="Proteomes" id="UP000286260"/>
    </source>
</evidence>
<dbReference type="EMBL" id="QSII01000011">
    <property type="protein sequence ID" value="RHC85185.1"/>
    <property type="molecule type" value="Genomic_DNA"/>
</dbReference>
<dbReference type="EMBL" id="WNDD01000013">
    <property type="protein sequence ID" value="MTV02530.1"/>
    <property type="molecule type" value="Genomic_DNA"/>
</dbReference>
<dbReference type="Proteomes" id="UP000286260">
    <property type="component" value="Unassembled WGS sequence"/>
</dbReference>
<keyword evidence="9" id="KW-1185">Reference proteome</keyword>
<gene>
    <name evidence="3" type="ORF">CE91St3_06180</name>
    <name evidence="7" type="ORF">DW828_09365</name>
    <name evidence="4" type="ORF">GMD82_03840</name>
    <name evidence="5" type="ORF">GMD92_19025</name>
    <name evidence="6" type="ORF">GME02_12895</name>
</gene>
<evidence type="ECO:0000313" key="9">
    <source>
        <dbReference type="Proteomes" id="UP000434916"/>
    </source>
</evidence>
<evidence type="ECO:0000313" key="4">
    <source>
        <dbReference type="EMBL" id="MTU38649.1"/>
    </source>
</evidence>
<dbReference type="InterPro" id="IPR036890">
    <property type="entry name" value="HATPase_C_sf"/>
</dbReference>
<feature type="domain" description="Histidine kinase/HSP90-like ATPase" evidence="2">
    <location>
        <begin position="8"/>
        <end position="133"/>
    </location>
</feature>
<dbReference type="GO" id="GO:0004674">
    <property type="term" value="F:protein serine/threonine kinase activity"/>
    <property type="evidence" value="ECO:0007669"/>
    <property type="project" value="UniProtKB-KW"/>
</dbReference>
<evidence type="ECO:0000313" key="10">
    <source>
        <dbReference type="Proteomes" id="UP000448908"/>
    </source>
</evidence>
<keyword evidence="7" id="KW-0067">ATP-binding</keyword>
<evidence type="ECO:0000313" key="5">
    <source>
        <dbReference type="EMBL" id="MTU71090.1"/>
    </source>
</evidence>
<dbReference type="Pfam" id="PF13581">
    <property type="entry name" value="HATPase_c_2"/>
    <property type="match status" value="1"/>
</dbReference>
<protein>
    <submittedName>
        <fullName evidence="7">ATP-binding protein</fullName>
    </submittedName>
</protein>
<reference evidence="9 10" key="2">
    <citation type="journal article" date="2019" name="Nat. Med.">
        <title>A library of human gut bacterial isolates paired with longitudinal multiomics data enables mechanistic microbiome research.</title>
        <authorList>
            <person name="Poyet M."/>
            <person name="Groussin M."/>
            <person name="Gibbons S.M."/>
            <person name="Avila-Pacheco J."/>
            <person name="Jiang X."/>
            <person name="Kearney S.M."/>
            <person name="Perrotta A.R."/>
            <person name="Berdy B."/>
            <person name="Zhao S."/>
            <person name="Lieberman T.D."/>
            <person name="Swanson P.K."/>
            <person name="Smith M."/>
            <person name="Roesemann S."/>
            <person name="Alexander J.E."/>
            <person name="Rich S.A."/>
            <person name="Livny J."/>
            <person name="Vlamakis H."/>
            <person name="Clish C."/>
            <person name="Bullock K."/>
            <person name="Deik A."/>
            <person name="Scott J."/>
            <person name="Pierce K.A."/>
            <person name="Xavier R.J."/>
            <person name="Alm E.J."/>
        </authorList>
    </citation>
    <scope>NUCLEOTIDE SEQUENCE [LARGE SCALE GENOMIC DNA]</scope>
    <source>
        <strain evidence="6 11">BIOML-A11</strain>
        <strain evidence="5 10">BIOML-A16</strain>
        <strain evidence="4 9">BIOML-A29</strain>
    </source>
</reference>
<dbReference type="Gene3D" id="3.30.565.10">
    <property type="entry name" value="Histidine kinase-like ATPase, C-terminal domain"/>
    <property type="match status" value="1"/>
</dbReference>
<evidence type="ECO:0000313" key="3">
    <source>
        <dbReference type="EMBL" id="GKH70755.1"/>
    </source>
</evidence>
<accession>A0A351E2K4</accession>
<evidence type="ECO:0000256" key="1">
    <source>
        <dbReference type="ARBA" id="ARBA00022527"/>
    </source>
</evidence>
<reference evidence="7 8" key="1">
    <citation type="submission" date="2018-08" db="EMBL/GenBank/DDBJ databases">
        <title>A genome reference for cultivated species of the human gut microbiota.</title>
        <authorList>
            <person name="Zou Y."/>
            <person name="Xue W."/>
            <person name="Luo G."/>
        </authorList>
    </citation>
    <scope>NUCLEOTIDE SEQUENCE [LARGE SCALE GENOMIC DNA]</scope>
    <source>
        <strain evidence="7 8">AM34-17</strain>
    </source>
</reference>
<dbReference type="SUPFAM" id="SSF55874">
    <property type="entry name" value="ATPase domain of HSP90 chaperone/DNA topoisomerase II/histidine kinase"/>
    <property type="match status" value="1"/>
</dbReference>
<dbReference type="AlphaFoldDB" id="A0A351E2K4"/>
<sequence length="136" mass="15506">MTNTLHIKNELKQLTRLYAFLDQQAGTYELGELQSMQIKLALEEAVTNVIQYAYPDKKDQDIRIDMSYENKRLTIVITDTGISFNPLERQEPDLTLSLEERPTGGLGIYLVKQLMTEVSYSRSAGKNILTMAKDIC</sequence>
<proteinExistence type="predicted"/>
<dbReference type="Proteomes" id="UP000434916">
    <property type="component" value="Unassembled WGS sequence"/>
</dbReference>
<dbReference type="InterPro" id="IPR050267">
    <property type="entry name" value="Anti-sigma-factor_SerPK"/>
</dbReference>
<dbReference type="EMBL" id="BQNZ01000001">
    <property type="protein sequence ID" value="GKH70755.1"/>
    <property type="molecule type" value="Genomic_DNA"/>
</dbReference>
<reference evidence="3" key="3">
    <citation type="submission" date="2022-01" db="EMBL/GenBank/DDBJ databases">
        <title>Novel bile acid biosynthetic pathways are enriched in the microbiome of centenarians.</title>
        <authorList>
            <person name="Sato Y."/>
            <person name="Atarashi K."/>
            <person name="Plichta R.D."/>
            <person name="Arai Y."/>
            <person name="Sasajima S."/>
            <person name="Kearney M.S."/>
            <person name="Suda W."/>
            <person name="Takeshita K."/>
            <person name="Sasaki T."/>
            <person name="Okamoto S."/>
            <person name="Skelly N.A."/>
            <person name="Okamura Y."/>
            <person name="Vlamakis H."/>
            <person name="Li Y."/>
            <person name="Tanoue T."/>
            <person name="Takei H."/>
            <person name="Nittono H."/>
            <person name="Narushima S."/>
            <person name="Irie J."/>
            <person name="Itoh H."/>
            <person name="Moriya K."/>
            <person name="Sugiura Y."/>
            <person name="Suematsu M."/>
            <person name="Moritoki N."/>
            <person name="Shibata S."/>
            <person name="Littman R.D."/>
            <person name="Fischbach A.M."/>
            <person name="Uwamino Y."/>
            <person name="Inoue T."/>
            <person name="Honda A."/>
            <person name="Hattori M."/>
            <person name="Murai T."/>
            <person name="Xavier J.R."/>
            <person name="Hirose N."/>
            <person name="Honda K."/>
        </authorList>
    </citation>
    <scope>NUCLEOTIDE SEQUENCE</scope>
    <source>
        <strain evidence="3">CE91-St3</strain>
    </source>
</reference>
<dbReference type="InterPro" id="IPR003594">
    <property type="entry name" value="HATPase_dom"/>
</dbReference>
<dbReference type="GeneID" id="49204680"/>
<evidence type="ECO:0000313" key="6">
    <source>
        <dbReference type="EMBL" id="MTV02530.1"/>
    </source>
</evidence>
<evidence type="ECO:0000259" key="2">
    <source>
        <dbReference type="Pfam" id="PF13581"/>
    </source>
</evidence>
<dbReference type="EMBL" id="WNDA01000044">
    <property type="protein sequence ID" value="MTU71090.1"/>
    <property type="molecule type" value="Genomic_DNA"/>
</dbReference>
<dbReference type="OrthoDB" id="9792240at2"/>
<keyword evidence="1" id="KW-0418">Kinase</keyword>